<dbReference type="InterPro" id="IPR050728">
    <property type="entry name" value="Zinc_Metalloprotease_M4"/>
</dbReference>
<feature type="region of interest" description="Disordered" evidence="13">
    <location>
        <begin position="58"/>
        <end position="83"/>
    </location>
</feature>
<keyword evidence="9" id="KW-0482">Metalloprotease</keyword>
<dbReference type="PANTHER" id="PTHR33794">
    <property type="entry name" value="BACILLOLYSIN"/>
    <property type="match status" value="1"/>
</dbReference>
<feature type="chain" id="PRO_5017583506" evidence="14">
    <location>
        <begin position="23"/>
        <end position="1267"/>
    </location>
</feature>
<dbReference type="GO" id="GO:0006508">
    <property type="term" value="P:proteolysis"/>
    <property type="evidence" value="ECO:0007669"/>
    <property type="project" value="UniProtKB-KW"/>
</dbReference>
<evidence type="ECO:0000259" key="16">
    <source>
        <dbReference type="Pfam" id="PF02868"/>
    </source>
</evidence>
<dbReference type="Proteomes" id="UP000256478">
    <property type="component" value="Unassembled WGS sequence"/>
</dbReference>
<dbReference type="Gene3D" id="2.60.120.200">
    <property type="match status" value="1"/>
</dbReference>
<dbReference type="InterPro" id="IPR001570">
    <property type="entry name" value="Peptidase_M4_C_domain"/>
</dbReference>
<evidence type="ECO:0000256" key="7">
    <source>
        <dbReference type="ARBA" id="ARBA00022801"/>
    </source>
</evidence>
<proteinExistence type="inferred from homology"/>
<keyword evidence="10" id="KW-0865">Zymogen</keyword>
<evidence type="ECO:0000313" key="19">
    <source>
        <dbReference type="EMBL" id="REL28081.1"/>
    </source>
</evidence>
<protein>
    <submittedName>
        <fullName evidence="19">DUF4215 domain-containing protein</fullName>
    </submittedName>
</protein>
<dbReference type="Gene3D" id="3.10.170.10">
    <property type="match status" value="1"/>
</dbReference>
<dbReference type="SUPFAM" id="SSF55486">
    <property type="entry name" value="Metalloproteases ('zincins'), catalytic domain"/>
    <property type="match status" value="1"/>
</dbReference>
<evidence type="ECO:0000256" key="2">
    <source>
        <dbReference type="ARBA" id="ARBA00009388"/>
    </source>
</evidence>
<evidence type="ECO:0000256" key="11">
    <source>
        <dbReference type="ARBA" id="ARBA00023157"/>
    </source>
</evidence>
<evidence type="ECO:0000256" key="10">
    <source>
        <dbReference type="ARBA" id="ARBA00023145"/>
    </source>
</evidence>
<evidence type="ECO:0000256" key="13">
    <source>
        <dbReference type="SAM" id="MobiDB-lite"/>
    </source>
</evidence>
<reference evidence="19 20" key="1">
    <citation type="submission" date="2018-08" db="EMBL/GenBank/DDBJ databases">
        <title>Thalassotalea euphylliae genome.</title>
        <authorList>
            <person name="Summers S."/>
            <person name="Rice S.A."/>
            <person name="Freckelton M.L."/>
            <person name="Nedved B.T."/>
            <person name="Hadfield M.G."/>
        </authorList>
    </citation>
    <scope>NUCLEOTIDE SEQUENCE [LARGE SCALE GENOMIC DNA]</scope>
    <source>
        <strain evidence="19 20">H1</strain>
    </source>
</reference>
<dbReference type="InterPro" id="IPR023612">
    <property type="entry name" value="Peptidase_M4"/>
</dbReference>
<comment type="caution">
    <text evidence="19">The sequence shown here is derived from an EMBL/GenBank/DDBJ whole genome shotgun (WGS) entry which is preliminary data.</text>
</comment>
<feature type="active site" evidence="12">
    <location>
        <position position="366"/>
    </location>
</feature>
<keyword evidence="11" id="KW-1015">Disulfide bond</keyword>
<dbReference type="AlphaFoldDB" id="A0A3E0TTR7"/>
<dbReference type="PANTHER" id="PTHR33794:SF1">
    <property type="entry name" value="BACILLOLYSIN"/>
    <property type="match status" value="1"/>
</dbReference>
<name>A0A3E0TTR7_9GAMM</name>
<evidence type="ECO:0000313" key="20">
    <source>
        <dbReference type="Proteomes" id="UP000256478"/>
    </source>
</evidence>
<evidence type="ECO:0000256" key="14">
    <source>
        <dbReference type="SAM" id="SignalP"/>
    </source>
</evidence>
<dbReference type="GO" id="GO:0046872">
    <property type="term" value="F:metal ion binding"/>
    <property type="evidence" value="ECO:0007669"/>
    <property type="project" value="UniProtKB-KW"/>
</dbReference>
<dbReference type="Gene3D" id="1.10.390.10">
    <property type="entry name" value="Neutral Protease Domain 2"/>
    <property type="match status" value="1"/>
</dbReference>
<evidence type="ECO:0000256" key="8">
    <source>
        <dbReference type="ARBA" id="ARBA00022833"/>
    </source>
</evidence>
<dbReference type="Pfam" id="PF01447">
    <property type="entry name" value="Peptidase_M4"/>
    <property type="match status" value="1"/>
</dbReference>
<feature type="domain" description="Peptidase M4" evidence="15">
    <location>
        <begin position="284"/>
        <end position="373"/>
    </location>
</feature>
<dbReference type="InterPro" id="IPR027268">
    <property type="entry name" value="Peptidase_M4/M1_CTD_sf"/>
</dbReference>
<feature type="domain" description="Peptidase M4 C-terminal" evidence="16">
    <location>
        <begin position="377"/>
        <end position="543"/>
    </location>
</feature>
<dbReference type="InterPro" id="IPR025711">
    <property type="entry name" value="PepSY"/>
</dbReference>
<keyword evidence="3" id="KW-0645">Protease</keyword>
<dbReference type="InterPro" id="IPR013856">
    <property type="entry name" value="Peptidase_M4_domain"/>
</dbReference>
<accession>A0A3E0TTR7</accession>
<dbReference type="OrthoDB" id="5378341at2"/>
<comment type="cofactor">
    <cofactor evidence="1">
        <name>Zn(2+)</name>
        <dbReference type="ChEBI" id="CHEBI:29105"/>
    </cofactor>
</comment>
<keyword evidence="7" id="KW-0378">Hydrolase</keyword>
<dbReference type="Gene3D" id="3.10.450.490">
    <property type="match status" value="1"/>
</dbReference>
<dbReference type="GO" id="GO:0004222">
    <property type="term" value="F:metalloendopeptidase activity"/>
    <property type="evidence" value="ECO:0007669"/>
    <property type="project" value="InterPro"/>
</dbReference>
<dbReference type="CDD" id="cd09597">
    <property type="entry name" value="M4_TLP"/>
    <property type="match status" value="1"/>
</dbReference>
<evidence type="ECO:0000256" key="12">
    <source>
        <dbReference type="PIRSR" id="PIRSR623612-1"/>
    </source>
</evidence>
<organism evidence="19 20">
    <name type="scientific">Thalassotalea euphylliae</name>
    <dbReference type="NCBI Taxonomy" id="1655234"/>
    <lineage>
        <taxon>Bacteria</taxon>
        <taxon>Pseudomonadati</taxon>
        <taxon>Pseudomonadota</taxon>
        <taxon>Gammaproteobacteria</taxon>
        <taxon>Alteromonadales</taxon>
        <taxon>Colwelliaceae</taxon>
        <taxon>Thalassotalea</taxon>
    </lineage>
</organism>
<dbReference type="EMBL" id="QUOU01000001">
    <property type="protein sequence ID" value="REL28081.1"/>
    <property type="molecule type" value="Genomic_DNA"/>
</dbReference>
<feature type="active site" description="Proton donor" evidence="12">
    <location>
        <position position="480"/>
    </location>
</feature>
<sequence length="1267" mass="134525">MQHVVKLAVMLCFTLSTSMALAEKSKGAQKLIADTNGRAKISVDQASGLARFIRLTPNSQLGPLKPQSRTQGSTKSSVLDSSGRQSMTFLREYGSAFGIANADTELTLVATNQDKLGSSHNIYKQNYKGIPVFAGELRTHFNANGEMIAVNGNFLADIKVVIKPVITAEQAANIAFRRVAQDPTKDVMADNKNKEEKIGTPAALFSNSVTLMVFRAGLIKGTPGRDHLTYEVEVVNSIGNVREFVYVDAINGEIVDQITGIHDALDRRAFDAEGAPHPGPNYDTNPFWVEGNALPTSSVEADNMIYASGETYAFFDSAFGRDSFDDAGATMDAIFNRGDSCPNASWNGVYISFCPGVTSDDVTAHEWAHAYTQYTNNLIYQWQSGALNEAYSDIWGEVVDLINGRDELEAPDVTRTDGSCSIHGAGSPSVDNSVRWLMGEDTSGFGGAIRDMWNPTCYGDPGKVTDAEYFCGTGDQGGVHVNSGIPNHAFALMVDGGSYNGFSDNGIGLIKSAHIHWAAQNMLTPSSNFIDHADALEASCGALTGVDLVGLQDGLPTGEVITQSDCGQVAAIIDAVELRTPPTQCGFEPLLAADAPALCEGLGEVQTFFSEDFESNAIPAGWTASSHDVANPATFDSPGWSVIDNLPFGANSNFAAFAPDLITGNCADDTEAGVVNLDSPVFELPEGEVPHVAFEHWVATETGWDGGNLKVSVNGGPFTLVPASAYTFNTYNGVISTGDNPLSGEQAFTGTDGGSVNGSWGQSQVNLYGLAFPGDNVQLRFDFGTDGCNGVTGWYVDNVQAYSCSAEELPICGDGELNPAEMCDDGNQVSGDGCSASCQVESGFSCSLPTGPINSTNIVGDWSFEAGVPNPSWQPSSTFSGIQGFPICGPGNSCPTVPTNSGSWVVWIGGLSEGVSSSVTQEVTIPVAATELTVNTLRGLCDAADDFIEITIDGNAIGTVVCDDTETTYIEQTFPIAPYNDGEVHTLAISGTVGGTNGTHSNFFVDDVTIEDNTPKPATPSVCKPIVTDLACNAEPVGFDEGIAPSWTVVDNEGTGIMWSNITGSGVGGNFTGGSGDAATANSDATPGEFNTELHSNSFSLADWNGAALQFLVDYQNLSFLDFLNLDISTDGGNSWTNMLSWNEDHPAGGLFNDNGESVSVDLTHYAGEEDVKLRWHYFDPNTGDWDWYAQIDDVSLTCDNEPKVLKCDVNQDNFVDRSDIRLISAARNQVAEPGDLRDYDEDGIISLADARQCVQVCTLPRCAPQP</sequence>
<dbReference type="NCBIfam" id="TIGR02232">
    <property type="entry name" value="myxo_disulf_rpt"/>
    <property type="match status" value="1"/>
</dbReference>
<dbReference type="Pfam" id="PF07504">
    <property type="entry name" value="FTP"/>
    <property type="match status" value="1"/>
</dbReference>
<evidence type="ECO:0000256" key="5">
    <source>
        <dbReference type="ARBA" id="ARBA00022729"/>
    </source>
</evidence>
<dbReference type="Pfam" id="PF02868">
    <property type="entry name" value="Peptidase_M4_C"/>
    <property type="match status" value="1"/>
</dbReference>
<evidence type="ECO:0000256" key="3">
    <source>
        <dbReference type="ARBA" id="ARBA00022670"/>
    </source>
</evidence>
<evidence type="ECO:0000259" key="18">
    <source>
        <dbReference type="Pfam" id="PF07504"/>
    </source>
</evidence>
<dbReference type="RefSeq" id="WP_116009140.1">
    <property type="nucleotide sequence ID" value="NZ_QUOU01000001.1"/>
</dbReference>
<keyword evidence="4" id="KW-0479">Metal-binding</keyword>
<evidence type="ECO:0000256" key="6">
    <source>
        <dbReference type="ARBA" id="ARBA00022737"/>
    </source>
</evidence>
<keyword evidence="6" id="KW-0677">Repeat</keyword>
<feature type="signal peptide" evidence="14">
    <location>
        <begin position="1"/>
        <end position="22"/>
    </location>
</feature>
<evidence type="ECO:0000256" key="1">
    <source>
        <dbReference type="ARBA" id="ARBA00001947"/>
    </source>
</evidence>
<evidence type="ECO:0000256" key="9">
    <source>
        <dbReference type="ARBA" id="ARBA00023049"/>
    </source>
</evidence>
<dbReference type="Pfam" id="PF13948">
    <property type="entry name" value="DUF4215"/>
    <property type="match status" value="1"/>
</dbReference>
<feature type="domain" description="PepSY" evidence="17">
    <location>
        <begin position="166"/>
        <end position="257"/>
    </location>
</feature>
<evidence type="ECO:0000256" key="4">
    <source>
        <dbReference type="ARBA" id="ARBA00022723"/>
    </source>
</evidence>
<evidence type="ECO:0000259" key="17">
    <source>
        <dbReference type="Pfam" id="PF03413"/>
    </source>
</evidence>
<gene>
    <name evidence="19" type="ORF">DXX93_16940</name>
</gene>
<dbReference type="InterPro" id="IPR011936">
    <property type="entry name" value="Myxo_disulph_rpt"/>
</dbReference>
<feature type="domain" description="FTP" evidence="18">
    <location>
        <begin position="105"/>
        <end position="154"/>
    </location>
</feature>
<keyword evidence="5 14" id="KW-0732">Signal</keyword>
<comment type="similarity">
    <text evidence="2">Belongs to the peptidase M4 family.</text>
</comment>
<evidence type="ECO:0000259" key="15">
    <source>
        <dbReference type="Pfam" id="PF01447"/>
    </source>
</evidence>
<dbReference type="InterPro" id="IPR011096">
    <property type="entry name" value="FTP_domain"/>
</dbReference>
<dbReference type="PRINTS" id="PR00730">
    <property type="entry name" value="THERMOLYSIN"/>
</dbReference>
<keyword evidence="8" id="KW-0862">Zinc</keyword>
<dbReference type="Pfam" id="PF03413">
    <property type="entry name" value="PepSY"/>
    <property type="match status" value="1"/>
</dbReference>